<comment type="caution">
    <text evidence="1">The sequence shown here is derived from an EMBL/GenBank/DDBJ whole genome shotgun (WGS) entry which is preliminary data.</text>
</comment>
<proteinExistence type="predicted"/>
<name>A0AAV7IE65_COTGL</name>
<dbReference type="AlphaFoldDB" id="A0AAV7IE65"/>
<dbReference type="Gene3D" id="2.130.10.10">
    <property type="entry name" value="YVTN repeat-like/Quinoprotein amine dehydrogenase"/>
    <property type="match status" value="1"/>
</dbReference>
<protein>
    <recommendedName>
        <fullName evidence="3">F-box domain-containing protein</fullName>
    </recommendedName>
</protein>
<dbReference type="SUPFAM" id="SSF81383">
    <property type="entry name" value="F-box domain"/>
    <property type="match status" value="1"/>
</dbReference>
<evidence type="ECO:0000313" key="1">
    <source>
        <dbReference type="EMBL" id="KAH0550016.1"/>
    </source>
</evidence>
<sequence length="437" mass="51064">MNSRESMMIFPEEIWEEIFKKIDDVADLIKLQSVCVSFNKWIRRLLERDVNWKKRCQAISDQGHYEIFTKVYPNLIHDIDSSWKNDIDNCDWRKIFMSWKKWNFSLHREVFIDSVYDFPTFSRNEVITCIDVWGDIVGTTTSEGLIYFCKTYEPGKIIYRADHKAEVRQIKFWYTGNELLAVTCSIYEKIKFWNVFEKKEIDTNNCFGGRILSINRNCCYLTYNNYLIRTKYCTVNNLIIPDSVSSILLSPHEEIIATYSSDESTSIITNVKSVISRYVINTANTEDEVDDFSIELDNDLENAVVKKFYALSPNVMVGLCDHLLAVSIDNKPWKVYNVFKHFLSIVTAIIYHANILILGFDSGYVALFRLKNLQDLLDFNFTTQFSKKIKVDGQPIISLNVTDIQDEQFIISTSEKNFHVMRFFKSTCDATKIESQV</sequence>
<dbReference type="InterPro" id="IPR036047">
    <property type="entry name" value="F-box-like_dom_sf"/>
</dbReference>
<dbReference type="EMBL" id="JAHXZJ010001864">
    <property type="protein sequence ID" value="KAH0550016.1"/>
    <property type="molecule type" value="Genomic_DNA"/>
</dbReference>
<dbReference type="InterPro" id="IPR015943">
    <property type="entry name" value="WD40/YVTN_repeat-like_dom_sf"/>
</dbReference>
<dbReference type="CDD" id="cd09917">
    <property type="entry name" value="F-box_SF"/>
    <property type="match status" value="1"/>
</dbReference>
<dbReference type="Proteomes" id="UP000826195">
    <property type="component" value="Unassembled WGS sequence"/>
</dbReference>
<evidence type="ECO:0000313" key="2">
    <source>
        <dbReference type="Proteomes" id="UP000826195"/>
    </source>
</evidence>
<keyword evidence="2" id="KW-1185">Reference proteome</keyword>
<accession>A0AAV7IE65</accession>
<evidence type="ECO:0008006" key="3">
    <source>
        <dbReference type="Google" id="ProtNLM"/>
    </source>
</evidence>
<reference evidence="1 2" key="1">
    <citation type="journal article" date="2021" name="J. Hered.">
        <title>A chromosome-level genome assembly of the parasitoid wasp, Cotesia glomerata (Hymenoptera: Braconidae).</title>
        <authorList>
            <person name="Pinto B.J."/>
            <person name="Weis J.J."/>
            <person name="Gamble T."/>
            <person name="Ode P.J."/>
            <person name="Paul R."/>
            <person name="Zaspel J.M."/>
        </authorList>
    </citation>
    <scope>NUCLEOTIDE SEQUENCE [LARGE SCALE GENOMIC DNA]</scope>
    <source>
        <strain evidence="1">CgM1</strain>
    </source>
</reference>
<dbReference type="SUPFAM" id="SSF50978">
    <property type="entry name" value="WD40 repeat-like"/>
    <property type="match status" value="1"/>
</dbReference>
<organism evidence="1 2">
    <name type="scientific">Cotesia glomerata</name>
    <name type="common">Lepidopteran parasitic wasp</name>
    <name type="synonym">Apanteles glomeratus</name>
    <dbReference type="NCBI Taxonomy" id="32391"/>
    <lineage>
        <taxon>Eukaryota</taxon>
        <taxon>Metazoa</taxon>
        <taxon>Ecdysozoa</taxon>
        <taxon>Arthropoda</taxon>
        <taxon>Hexapoda</taxon>
        <taxon>Insecta</taxon>
        <taxon>Pterygota</taxon>
        <taxon>Neoptera</taxon>
        <taxon>Endopterygota</taxon>
        <taxon>Hymenoptera</taxon>
        <taxon>Apocrita</taxon>
        <taxon>Ichneumonoidea</taxon>
        <taxon>Braconidae</taxon>
        <taxon>Microgastrinae</taxon>
        <taxon>Cotesia</taxon>
    </lineage>
</organism>
<dbReference type="InterPro" id="IPR036322">
    <property type="entry name" value="WD40_repeat_dom_sf"/>
</dbReference>
<gene>
    <name evidence="1" type="ORF">KQX54_016867</name>
</gene>